<evidence type="ECO:0000313" key="5">
    <source>
        <dbReference type="Proteomes" id="UP000023152"/>
    </source>
</evidence>
<sequence length="278" mass="32310">TVRRDLPLFKPEQVIEQIVPLAFQLCDDRMADVRYAAVIPIAELINYFEKKGTQEQFEDVIAKCDSIHAARTYSKRLLEKKNNNIKHNTTRHNTNPPLRYVKLCEACFTRISPTIFNERFLPKLVAYGDDRISNVRFALARLLSTELVKKEAIVTRDDVRVCIARLKNDTEDVEVKRFFSTPAEIEIFLQEQQAALEEAASTHAEMENFESQMESSSEEDERSETRMKIQVTGTGGTHQNQSSADVEMEFNAMKNQRKQEYERELEREREREQANENV</sequence>
<dbReference type="PANTHER" id="PTHR10648">
    <property type="entry name" value="SERINE/THREONINE-PROTEIN PHOSPHATASE PP2A 65 KDA REGULATORY SUBUNIT"/>
    <property type="match status" value="1"/>
</dbReference>
<gene>
    <name evidence="4" type="ORF">RFI_26172</name>
</gene>
<feature type="region of interest" description="Disordered" evidence="3">
    <location>
        <begin position="201"/>
        <end position="278"/>
    </location>
</feature>
<feature type="compositionally biased region" description="Basic and acidic residues" evidence="3">
    <location>
        <begin position="257"/>
        <end position="278"/>
    </location>
</feature>
<dbReference type="Proteomes" id="UP000023152">
    <property type="component" value="Unassembled WGS sequence"/>
</dbReference>
<dbReference type="Gene3D" id="1.25.10.10">
    <property type="entry name" value="Leucine-rich Repeat Variant"/>
    <property type="match status" value="1"/>
</dbReference>
<accession>X6MBF9</accession>
<dbReference type="PROSITE" id="PS50077">
    <property type="entry name" value="HEAT_REPEAT"/>
    <property type="match status" value="1"/>
</dbReference>
<protein>
    <submittedName>
        <fullName evidence="4">Uncharacterized protein</fullName>
    </submittedName>
</protein>
<organism evidence="4 5">
    <name type="scientific">Reticulomyxa filosa</name>
    <dbReference type="NCBI Taxonomy" id="46433"/>
    <lineage>
        <taxon>Eukaryota</taxon>
        <taxon>Sar</taxon>
        <taxon>Rhizaria</taxon>
        <taxon>Retaria</taxon>
        <taxon>Foraminifera</taxon>
        <taxon>Monothalamids</taxon>
        <taxon>Reticulomyxidae</taxon>
        <taxon>Reticulomyxa</taxon>
    </lineage>
</organism>
<evidence type="ECO:0000256" key="3">
    <source>
        <dbReference type="SAM" id="MobiDB-lite"/>
    </source>
</evidence>
<feature type="non-terminal residue" evidence="4">
    <location>
        <position position="278"/>
    </location>
</feature>
<keyword evidence="5" id="KW-1185">Reference proteome</keyword>
<dbReference type="EMBL" id="ASPP01022659">
    <property type="protein sequence ID" value="ETO11204.1"/>
    <property type="molecule type" value="Genomic_DNA"/>
</dbReference>
<evidence type="ECO:0000256" key="2">
    <source>
        <dbReference type="PROSITE-ProRule" id="PRU00103"/>
    </source>
</evidence>
<dbReference type="InterPro" id="IPR051023">
    <property type="entry name" value="PP2A_Regulatory_Subunit_A"/>
</dbReference>
<dbReference type="InterPro" id="IPR016024">
    <property type="entry name" value="ARM-type_fold"/>
</dbReference>
<proteinExistence type="predicted"/>
<dbReference type="GO" id="GO:0019888">
    <property type="term" value="F:protein phosphatase regulator activity"/>
    <property type="evidence" value="ECO:0007669"/>
    <property type="project" value="TreeGrafter"/>
</dbReference>
<name>X6MBF9_RETFI</name>
<dbReference type="GO" id="GO:0005737">
    <property type="term" value="C:cytoplasm"/>
    <property type="evidence" value="ECO:0007669"/>
    <property type="project" value="TreeGrafter"/>
</dbReference>
<dbReference type="AlphaFoldDB" id="X6MBF9"/>
<evidence type="ECO:0000313" key="4">
    <source>
        <dbReference type="EMBL" id="ETO11204.1"/>
    </source>
</evidence>
<dbReference type="InterPro" id="IPR011989">
    <property type="entry name" value="ARM-like"/>
</dbReference>
<keyword evidence="1" id="KW-0677">Repeat</keyword>
<evidence type="ECO:0000256" key="1">
    <source>
        <dbReference type="ARBA" id="ARBA00022737"/>
    </source>
</evidence>
<comment type="caution">
    <text evidence="4">The sequence shown here is derived from an EMBL/GenBank/DDBJ whole genome shotgun (WGS) entry which is preliminary data.</text>
</comment>
<reference evidence="4 5" key="1">
    <citation type="journal article" date="2013" name="Curr. Biol.">
        <title>The Genome of the Foraminiferan Reticulomyxa filosa.</title>
        <authorList>
            <person name="Glockner G."/>
            <person name="Hulsmann N."/>
            <person name="Schleicher M."/>
            <person name="Noegel A.A."/>
            <person name="Eichinger L."/>
            <person name="Gallinger C."/>
            <person name="Pawlowski J."/>
            <person name="Sierra R."/>
            <person name="Euteneuer U."/>
            <person name="Pillet L."/>
            <person name="Moustafa A."/>
            <person name="Platzer M."/>
            <person name="Groth M."/>
            <person name="Szafranski K."/>
            <person name="Schliwa M."/>
        </authorList>
    </citation>
    <scope>NUCLEOTIDE SEQUENCE [LARGE SCALE GENOMIC DNA]</scope>
</reference>
<feature type="non-terminal residue" evidence="4">
    <location>
        <position position="1"/>
    </location>
</feature>
<dbReference type="PANTHER" id="PTHR10648:SF1">
    <property type="entry name" value="SERINE_THREONINE-PROTEIN PHOSPHATASE 4 REGULATORY SUBUNIT 1"/>
    <property type="match status" value="1"/>
</dbReference>
<dbReference type="SUPFAM" id="SSF48371">
    <property type="entry name" value="ARM repeat"/>
    <property type="match status" value="1"/>
</dbReference>
<feature type="repeat" description="HEAT" evidence="2">
    <location>
        <begin position="18"/>
        <end position="56"/>
    </location>
</feature>
<dbReference type="InterPro" id="IPR021133">
    <property type="entry name" value="HEAT_type_2"/>
</dbReference>